<organism evidence="1 2">
    <name type="scientific">Trametes coccinea (strain BRFM310)</name>
    <name type="common">Pycnoporus coccineus</name>
    <dbReference type="NCBI Taxonomy" id="1353009"/>
    <lineage>
        <taxon>Eukaryota</taxon>
        <taxon>Fungi</taxon>
        <taxon>Dikarya</taxon>
        <taxon>Basidiomycota</taxon>
        <taxon>Agaricomycotina</taxon>
        <taxon>Agaricomycetes</taxon>
        <taxon>Polyporales</taxon>
        <taxon>Polyporaceae</taxon>
        <taxon>Trametes</taxon>
    </lineage>
</organism>
<dbReference type="AlphaFoldDB" id="A0A1Y2J632"/>
<dbReference type="EMBL" id="KZ084087">
    <property type="protein sequence ID" value="OSD07911.1"/>
    <property type="molecule type" value="Genomic_DNA"/>
</dbReference>
<evidence type="ECO:0000313" key="2">
    <source>
        <dbReference type="Proteomes" id="UP000193067"/>
    </source>
</evidence>
<sequence>MATKASLCNNLPHGHHPRQTFAEHCKPVRMDHMQRAVTGLIIRYDKIDARRSTEGGCSVVFCPKSWRRRYGRATAKSPYHHSESLPVGWHASEDGCTLSLPTLTGTRDEGGVGMWDGRRRRSRRCNQNPSCAAENYGHKSPAAYLLLRAL</sequence>
<evidence type="ECO:0000313" key="1">
    <source>
        <dbReference type="EMBL" id="OSD07911.1"/>
    </source>
</evidence>
<keyword evidence="2" id="KW-1185">Reference proteome</keyword>
<protein>
    <submittedName>
        <fullName evidence="1">Uncharacterized protein</fullName>
    </submittedName>
</protein>
<dbReference type="Proteomes" id="UP000193067">
    <property type="component" value="Unassembled WGS sequence"/>
</dbReference>
<reference evidence="1 2" key="1">
    <citation type="journal article" date="2015" name="Biotechnol. Biofuels">
        <title>Enhanced degradation of softwood versus hardwood by the white-rot fungus Pycnoporus coccineus.</title>
        <authorList>
            <person name="Couturier M."/>
            <person name="Navarro D."/>
            <person name="Chevret D."/>
            <person name="Henrissat B."/>
            <person name="Piumi F."/>
            <person name="Ruiz-Duenas F.J."/>
            <person name="Martinez A.T."/>
            <person name="Grigoriev I.V."/>
            <person name="Riley R."/>
            <person name="Lipzen A."/>
            <person name="Berrin J.G."/>
            <person name="Master E.R."/>
            <person name="Rosso M.N."/>
        </authorList>
    </citation>
    <scope>NUCLEOTIDE SEQUENCE [LARGE SCALE GENOMIC DNA]</scope>
    <source>
        <strain evidence="1 2">BRFM310</strain>
    </source>
</reference>
<gene>
    <name evidence="1" type="ORF">PYCCODRAFT_365062</name>
</gene>
<accession>A0A1Y2J632</accession>
<name>A0A1Y2J632_TRAC3</name>
<proteinExistence type="predicted"/>